<gene>
    <name evidence="1" type="ORF">DRV85_08535</name>
</gene>
<reference evidence="1 2" key="1">
    <citation type="submission" date="2018-07" db="EMBL/GenBank/DDBJ databases">
        <title>Rhodosalinus sp. strain E84T genomic sequence and assembly.</title>
        <authorList>
            <person name="Liu Z.-W."/>
            <person name="Lu D.-C."/>
        </authorList>
    </citation>
    <scope>NUCLEOTIDE SEQUENCE [LARGE SCALE GENOMIC DNA]</scope>
    <source>
        <strain evidence="1 2">E84</strain>
    </source>
</reference>
<comment type="caution">
    <text evidence="1">The sequence shown here is derived from an EMBL/GenBank/DDBJ whole genome shotgun (WGS) entry which is preliminary data.</text>
</comment>
<evidence type="ECO:0000313" key="2">
    <source>
        <dbReference type="Proteomes" id="UP000253370"/>
    </source>
</evidence>
<keyword evidence="2" id="KW-1185">Reference proteome</keyword>
<dbReference type="EMBL" id="QNTQ01000006">
    <property type="protein sequence ID" value="RBI85763.1"/>
    <property type="molecule type" value="Genomic_DNA"/>
</dbReference>
<protein>
    <submittedName>
        <fullName evidence="1">DUF429 domain-containing protein</fullName>
    </submittedName>
</protein>
<dbReference type="InterPro" id="IPR007362">
    <property type="entry name" value="DUF429"/>
</dbReference>
<dbReference type="AlphaFoldDB" id="A0A365U9P7"/>
<evidence type="ECO:0000313" key="1">
    <source>
        <dbReference type="EMBL" id="RBI85763.1"/>
    </source>
</evidence>
<name>A0A365U9P7_9RHOB</name>
<proteinExistence type="predicted"/>
<dbReference type="Proteomes" id="UP000253370">
    <property type="component" value="Unassembled WGS sequence"/>
</dbReference>
<organism evidence="1 2">
    <name type="scientific">Rhodosalinus halophilus</name>
    <dbReference type="NCBI Taxonomy" id="2259333"/>
    <lineage>
        <taxon>Bacteria</taxon>
        <taxon>Pseudomonadati</taxon>
        <taxon>Pseudomonadota</taxon>
        <taxon>Alphaproteobacteria</taxon>
        <taxon>Rhodobacterales</taxon>
        <taxon>Paracoccaceae</taxon>
        <taxon>Rhodosalinus</taxon>
    </lineage>
</organism>
<accession>A0A365U9P7</accession>
<dbReference type="Pfam" id="PF04250">
    <property type="entry name" value="DUF429"/>
    <property type="match status" value="1"/>
</dbReference>
<sequence length="257" mass="27562">MRALHRRRREGGGDRVTATIAGVDGCPGGWLAVLVGGLGPRAARAAIVPDLPALLEAEAALIGIDMPIGLMETPGQARSADLAARAFLAERNLEGNRAPGSRVFAAPSRAHLDVLRAGGGYPAIRAAFPQGRRLSKQCFNICDRIAALDDLGATRHVDRIWEVHPEISFAALAGRTLAPKKSPAGRRARHQALSRIGFDLDELGASLGRKARRWNADDLLDACAAAWSVLRIARGAHRTLPDPPERDSRGHRMAIHY</sequence>